<evidence type="ECO:0000256" key="1">
    <source>
        <dbReference type="SAM" id="Phobius"/>
    </source>
</evidence>
<dbReference type="Proteomes" id="UP000474175">
    <property type="component" value="Unassembled WGS sequence"/>
</dbReference>
<protein>
    <submittedName>
        <fullName evidence="2">Uncharacterized protein</fullName>
    </submittedName>
</protein>
<organism evidence="2 3">
    <name type="scientific">Spirosoma terrae</name>
    <dbReference type="NCBI Taxonomy" id="1968276"/>
    <lineage>
        <taxon>Bacteria</taxon>
        <taxon>Pseudomonadati</taxon>
        <taxon>Bacteroidota</taxon>
        <taxon>Cytophagia</taxon>
        <taxon>Cytophagales</taxon>
        <taxon>Cytophagaceae</taxon>
        <taxon>Spirosoma</taxon>
    </lineage>
</organism>
<comment type="caution">
    <text evidence="2">The sequence shown here is derived from an EMBL/GenBank/DDBJ whole genome shotgun (WGS) entry which is preliminary data.</text>
</comment>
<feature type="transmembrane region" description="Helical" evidence="1">
    <location>
        <begin position="55"/>
        <end position="72"/>
    </location>
</feature>
<dbReference type="EMBL" id="JAAFZH010000006">
    <property type="protein sequence ID" value="NDU96283.1"/>
    <property type="molecule type" value="Genomic_DNA"/>
</dbReference>
<name>A0A6L9LBT9_9BACT</name>
<keyword evidence="1" id="KW-1133">Transmembrane helix</keyword>
<feature type="transmembrane region" description="Helical" evidence="1">
    <location>
        <begin position="12"/>
        <end position="30"/>
    </location>
</feature>
<sequence length="159" mass="18394">MQNNRLVGHDRLTTLLIVASLLAFLLIHDYDGKGPMPLLMWSVIFVVAAPFSDKIPFFLLLISWFSLWWVVFKPSLQKNWLLVLACLIPQWAGLLWTYNRYEKFGNIWPITSVNSQFWIPASFFTACSLLTIYKIFDNNIIRNEASNSKKSAKANHINN</sequence>
<accession>A0A6L9LBT9</accession>
<reference evidence="2 3" key="1">
    <citation type="submission" date="2020-02" db="EMBL/GenBank/DDBJ databases">
        <title>Draft genome sequence of two Spirosoma agri KCTC 52727 and Spirosoma terrae KCTC 52035.</title>
        <authorList>
            <person name="Rojas J."/>
            <person name="Ambika Manirajan B."/>
            <person name="Suarez C."/>
            <person name="Ratering S."/>
            <person name="Schnell S."/>
        </authorList>
    </citation>
    <scope>NUCLEOTIDE SEQUENCE [LARGE SCALE GENOMIC DNA]</scope>
    <source>
        <strain evidence="2 3">KCTC 52035</strain>
    </source>
</reference>
<gene>
    <name evidence="2" type="ORF">GK108_15480</name>
</gene>
<dbReference type="AlphaFoldDB" id="A0A6L9LBT9"/>
<keyword evidence="3" id="KW-1185">Reference proteome</keyword>
<keyword evidence="1" id="KW-0472">Membrane</keyword>
<feature type="transmembrane region" description="Helical" evidence="1">
    <location>
        <begin position="79"/>
        <end position="97"/>
    </location>
</feature>
<feature type="transmembrane region" description="Helical" evidence="1">
    <location>
        <begin position="117"/>
        <end position="136"/>
    </location>
</feature>
<evidence type="ECO:0000313" key="2">
    <source>
        <dbReference type="EMBL" id="NDU96283.1"/>
    </source>
</evidence>
<keyword evidence="1" id="KW-0812">Transmembrane</keyword>
<proteinExistence type="predicted"/>
<dbReference type="RefSeq" id="WP_163950033.1">
    <property type="nucleotide sequence ID" value="NZ_JAAFZH010000006.1"/>
</dbReference>
<evidence type="ECO:0000313" key="3">
    <source>
        <dbReference type="Proteomes" id="UP000474175"/>
    </source>
</evidence>